<dbReference type="GO" id="GO:0005829">
    <property type="term" value="C:cytosol"/>
    <property type="evidence" value="ECO:0007669"/>
    <property type="project" value="TreeGrafter"/>
</dbReference>
<dbReference type="EC" id="2.7.4.25" evidence="8"/>
<dbReference type="InterPro" id="IPR027417">
    <property type="entry name" value="P-loop_NTPase"/>
</dbReference>
<dbReference type="InterPro" id="IPR003136">
    <property type="entry name" value="Cytidylate_kin"/>
</dbReference>
<protein>
    <recommendedName>
        <fullName evidence="8">Cytidylate kinase</fullName>
        <shortName evidence="8">CK</shortName>
        <ecNumber evidence="8">2.7.4.25</ecNumber>
    </recommendedName>
    <alternativeName>
        <fullName evidence="8">Cytidine monophosphate kinase</fullName>
        <shortName evidence="8">CMP kinase</shortName>
    </alternativeName>
</protein>
<dbReference type="GO" id="GO:0036430">
    <property type="term" value="F:CMP kinase activity"/>
    <property type="evidence" value="ECO:0007669"/>
    <property type="project" value="RHEA"/>
</dbReference>
<evidence type="ECO:0000313" key="10">
    <source>
        <dbReference type="EMBL" id="EHI56510.1"/>
    </source>
</evidence>
<name>G5GFN3_9FIRM</name>
<gene>
    <name evidence="8" type="primary">cmk</name>
    <name evidence="10" type="ORF">HMPREF9333_00372</name>
</gene>
<dbReference type="Proteomes" id="UP000003011">
    <property type="component" value="Unassembled WGS sequence"/>
</dbReference>
<feature type="domain" description="Cytidylate kinase" evidence="9">
    <location>
        <begin position="4"/>
        <end position="216"/>
    </location>
</feature>
<dbReference type="InterPro" id="IPR011994">
    <property type="entry name" value="Cytidylate_kinase_dom"/>
</dbReference>
<dbReference type="RefSeq" id="WP_005539403.1">
    <property type="nucleotide sequence ID" value="NZ_JH378829.1"/>
</dbReference>
<evidence type="ECO:0000256" key="1">
    <source>
        <dbReference type="ARBA" id="ARBA00009427"/>
    </source>
</evidence>
<feature type="binding site" evidence="8">
    <location>
        <begin position="8"/>
        <end position="16"/>
    </location>
    <ligand>
        <name>ATP</name>
        <dbReference type="ChEBI" id="CHEBI:30616"/>
    </ligand>
</feature>
<dbReference type="STRING" id="679200.HMPREF9333_00372"/>
<evidence type="ECO:0000256" key="5">
    <source>
        <dbReference type="ARBA" id="ARBA00022840"/>
    </source>
</evidence>
<evidence type="ECO:0000256" key="3">
    <source>
        <dbReference type="ARBA" id="ARBA00022741"/>
    </source>
</evidence>
<reference evidence="10 11" key="1">
    <citation type="submission" date="2011-08" db="EMBL/GenBank/DDBJ databases">
        <title>The Genome Sequence of Johnsonella ignava ATCC 51276.</title>
        <authorList>
            <consortium name="The Broad Institute Genome Sequencing Platform"/>
            <person name="Earl A."/>
            <person name="Ward D."/>
            <person name="Feldgarden M."/>
            <person name="Gevers D."/>
            <person name="Izard J."/>
            <person name="Blanton J.M."/>
            <person name="Baranova O.V."/>
            <person name="Dewhirst F.E."/>
            <person name="Young S.K."/>
            <person name="Zeng Q."/>
            <person name="Gargeya S."/>
            <person name="Fitzgerald M."/>
            <person name="Haas B."/>
            <person name="Abouelleil A."/>
            <person name="Alvarado L."/>
            <person name="Arachchi H.M."/>
            <person name="Berlin A."/>
            <person name="Brown A."/>
            <person name="Chapman S.B."/>
            <person name="Chen Z."/>
            <person name="Dunbar C."/>
            <person name="Freedman E."/>
            <person name="Gearin G."/>
            <person name="Gellesch M."/>
            <person name="Goldberg J."/>
            <person name="Griggs A."/>
            <person name="Gujja S."/>
            <person name="Heiman D."/>
            <person name="Howarth C."/>
            <person name="Larson L."/>
            <person name="Lui A."/>
            <person name="MacDonald P.J.P."/>
            <person name="Montmayeur A."/>
            <person name="Murphy C."/>
            <person name="Neiman D."/>
            <person name="Pearson M."/>
            <person name="Priest M."/>
            <person name="Roberts A."/>
            <person name="Saif S."/>
            <person name="Shea T."/>
            <person name="Shenoy N."/>
            <person name="Sisk P."/>
            <person name="Stolte C."/>
            <person name="Sykes S."/>
            <person name="Wortman J."/>
            <person name="Nusbaum C."/>
            <person name="Birren B."/>
        </authorList>
    </citation>
    <scope>NUCLEOTIDE SEQUENCE [LARGE SCALE GENOMIC DNA]</scope>
    <source>
        <strain evidence="10 11">ATCC 51276</strain>
    </source>
</reference>
<sequence length="220" mass="24565">MRSIAIDGPAGAGKSSIAKEISKKTGFVYVDTGAMFRALGLYFIKKGIKLEDETAVARLLDDIDIKVVYKDEEQRIMLSGEDVTGHLRSEEAAGAASSLSVYSAVREKLLCVQRDIAKQYNVVMDGRDIGTKVLPDADVKIYLTAGIKERAKRRFFELVQKGEKPDIKKIERDMQDRDYRDMHRKNSPLAKAEDAYEIDTTDMTIKEVVEKILDIAALTG</sequence>
<dbReference type="GO" id="GO:0036431">
    <property type="term" value="F:dCMP kinase activity"/>
    <property type="evidence" value="ECO:0007669"/>
    <property type="project" value="InterPro"/>
</dbReference>
<evidence type="ECO:0000313" key="11">
    <source>
        <dbReference type="Proteomes" id="UP000003011"/>
    </source>
</evidence>
<comment type="caution">
    <text evidence="10">The sequence shown here is derived from an EMBL/GenBank/DDBJ whole genome shotgun (WGS) entry which is preliminary data.</text>
</comment>
<keyword evidence="3 8" id="KW-0547">Nucleotide-binding</keyword>
<keyword evidence="4 8" id="KW-0418">Kinase</keyword>
<dbReference type="PATRIC" id="fig|679200.3.peg.398"/>
<dbReference type="CDD" id="cd02020">
    <property type="entry name" value="CMPK"/>
    <property type="match status" value="1"/>
</dbReference>
<dbReference type="GO" id="GO:0006220">
    <property type="term" value="P:pyrimidine nucleotide metabolic process"/>
    <property type="evidence" value="ECO:0007669"/>
    <property type="project" value="UniProtKB-UniRule"/>
</dbReference>
<dbReference type="NCBIfam" id="TIGR00017">
    <property type="entry name" value="cmk"/>
    <property type="match status" value="1"/>
</dbReference>
<comment type="catalytic activity">
    <reaction evidence="7 8">
        <text>CMP + ATP = CDP + ADP</text>
        <dbReference type="Rhea" id="RHEA:11600"/>
        <dbReference type="ChEBI" id="CHEBI:30616"/>
        <dbReference type="ChEBI" id="CHEBI:58069"/>
        <dbReference type="ChEBI" id="CHEBI:60377"/>
        <dbReference type="ChEBI" id="CHEBI:456216"/>
        <dbReference type="EC" id="2.7.4.25"/>
    </reaction>
</comment>
<dbReference type="Pfam" id="PF02224">
    <property type="entry name" value="Cytidylate_kin"/>
    <property type="match status" value="1"/>
</dbReference>
<evidence type="ECO:0000256" key="8">
    <source>
        <dbReference type="HAMAP-Rule" id="MF_00238"/>
    </source>
</evidence>
<dbReference type="HAMAP" id="MF_00238">
    <property type="entry name" value="Cytidyl_kinase_type1"/>
    <property type="match status" value="1"/>
</dbReference>
<evidence type="ECO:0000259" key="9">
    <source>
        <dbReference type="Pfam" id="PF02224"/>
    </source>
</evidence>
<dbReference type="SUPFAM" id="SSF52540">
    <property type="entry name" value="P-loop containing nucleoside triphosphate hydrolases"/>
    <property type="match status" value="1"/>
</dbReference>
<keyword evidence="2 8" id="KW-0808">Transferase</keyword>
<keyword evidence="11" id="KW-1185">Reference proteome</keyword>
<evidence type="ECO:0000256" key="4">
    <source>
        <dbReference type="ARBA" id="ARBA00022777"/>
    </source>
</evidence>
<dbReference type="AlphaFoldDB" id="G5GFN3"/>
<dbReference type="OrthoDB" id="9807434at2"/>
<comment type="similarity">
    <text evidence="1 8">Belongs to the cytidylate kinase family. Type 1 subfamily.</text>
</comment>
<proteinExistence type="inferred from homology"/>
<comment type="catalytic activity">
    <reaction evidence="6 8">
        <text>dCMP + ATP = dCDP + ADP</text>
        <dbReference type="Rhea" id="RHEA:25094"/>
        <dbReference type="ChEBI" id="CHEBI:30616"/>
        <dbReference type="ChEBI" id="CHEBI:57566"/>
        <dbReference type="ChEBI" id="CHEBI:58593"/>
        <dbReference type="ChEBI" id="CHEBI:456216"/>
        <dbReference type="EC" id="2.7.4.25"/>
    </reaction>
</comment>
<evidence type="ECO:0000256" key="6">
    <source>
        <dbReference type="ARBA" id="ARBA00047615"/>
    </source>
</evidence>
<dbReference type="HOGENOM" id="CLU_079959_0_2_9"/>
<evidence type="ECO:0000256" key="2">
    <source>
        <dbReference type="ARBA" id="ARBA00022679"/>
    </source>
</evidence>
<dbReference type="eggNOG" id="COG0283">
    <property type="taxonomic scope" value="Bacteria"/>
</dbReference>
<dbReference type="PANTHER" id="PTHR21299">
    <property type="entry name" value="CYTIDYLATE KINASE/PANTOATE-BETA-ALANINE LIGASE"/>
    <property type="match status" value="1"/>
</dbReference>
<keyword evidence="5 8" id="KW-0067">ATP-binding</keyword>
<dbReference type="Gene3D" id="3.40.50.300">
    <property type="entry name" value="P-loop containing nucleotide triphosphate hydrolases"/>
    <property type="match status" value="1"/>
</dbReference>
<comment type="subcellular location">
    <subcellularLocation>
        <location evidence="8">Cytoplasm</location>
    </subcellularLocation>
</comment>
<accession>G5GFN3</accession>
<dbReference type="PANTHER" id="PTHR21299:SF2">
    <property type="entry name" value="CYTIDYLATE KINASE"/>
    <property type="match status" value="1"/>
</dbReference>
<dbReference type="GO" id="GO:0005524">
    <property type="term" value="F:ATP binding"/>
    <property type="evidence" value="ECO:0007669"/>
    <property type="project" value="UniProtKB-UniRule"/>
</dbReference>
<dbReference type="GO" id="GO:0015949">
    <property type="term" value="P:nucleobase-containing small molecule interconversion"/>
    <property type="evidence" value="ECO:0007669"/>
    <property type="project" value="TreeGrafter"/>
</dbReference>
<evidence type="ECO:0000256" key="7">
    <source>
        <dbReference type="ARBA" id="ARBA00048478"/>
    </source>
</evidence>
<organism evidence="10 11">
    <name type="scientific">Johnsonella ignava ATCC 51276</name>
    <dbReference type="NCBI Taxonomy" id="679200"/>
    <lineage>
        <taxon>Bacteria</taxon>
        <taxon>Bacillati</taxon>
        <taxon>Bacillota</taxon>
        <taxon>Clostridia</taxon>
        <taxon>Lachnospirales</taxon>
        <taxon>Lachnospiraceae</taxon>
        <taxon>Johnsonella</taxon>
    </lineage>
</organism>
<dbReference type="EMBL" id="ACZL01000007">
    <property type="protein sequence ID" value="EHI56510.1"/>
    <property type="molecule type" value="Genomic_DNA"/>
</dbReference>
<keyword evidence="8" id="KW-0963">Cytoplasm</keyword>